<dbReference type="Pfam" id="PF00415">
    <property type="entry name" value="RCC1"/>
    <property type="match status" value="1"/>
</dbReference>
<dbReference type="AlphaFoldDB" id="A0A2K3MIY5"/>
<reference evidence="2 3" key="2">
    <citation type="journal article" date="2017" name="Front. Plant Sci.">
        <title>Gene Classification and Mining of Molecular Markers Useful in Red Clover (Trifolium pratense) Breeding.</title>
        <authorList>
            <person name="Istvanek J."/>
            <person name="Dluhosova J."/>
            <person name="Dluhos P."/>
            <person name="Patkova L."/>
            <person name="Nedelnik J."/>
            <person name="Repkova J."/>
        </authorList>
    </citation>
    <scope>NUCLEOTIDE SEQUENCE [LARGE SCALE GENOMIC DNA]</scope>
    <source>
        <strain evidence="3">cv. Tatra</strain>
        <tissue evidence="2">Young leaves</tissue>
    </source>
</reference>
<proteinExistence type="predicted"/>
<gene>
    <name evidence="2" type="ORF">L195_g046886</name>
</gene>
<evidence type="ECO:0000256" key="1">
    <source>
        <dbReference type="PROSITE-ProRule" id="PRU00235"/>
    </source>
</evidence>
<feature type="repeat" description="RCC1" evidence="1">
    <location>
        <begin position="46"/>
        <end position="92"/>
    </location>
</feature>
<dbReference type="Proteomes" id="UP000236291">
    <property type="component" value="Unassembled WGS sequence"/>
</dbReference>
<reference evidence="2 3" key="1">
    <citation type="journal article" date="2014" name="Am. J. Bot.">
        <title>Genome assembly and annotation for red clover (Trifolium pratense; Fabaceae).</title>
        <authorList>
            <person name="Istvanek J."/>
            <person name="Jaros M."/>
            <person name="Krenek A."/>
            <person name="Repkova J."/>
        </authorList>
    </citation>
    <scope>NUCLEOTIDE SEQUENCE [LARGE SCALE GENOMIC DNA]</scope>
    <source>
        <strain evidence="3">cv. Tatra</strain>
        <tissue evidence="2">Young leaves</tissue>
    </source>
</reference>
<feature type="non-terminal residue" evidence="2">
    <location>
        <position position="94"/>
    </location>
</feature>
<protein>
    <submittedName>
        <fullName evidence="2">Ultraviolet-B receptor UVR8-like protein</fullName>
    </submittedName>
</protein>
<dbReference type="SUPFAM" id="SSF50985">
    <property type="entry name" value="RCC1/BLIP-II"/>
    <property type="match status" value="1"/>
</dbReference>
<evidence type="ECO:0000313" key="3">
    <source>
        <dbReference type="Proteomes" id="UP000236291"/>
    </source>
</evidence>
<sequence>MDGAVQHGVAGCGGVLRGQHGNIVGYVLQDRETSTIQSSKWIPCQWGSGEDGQLGIGTNEDKEWVCTVKALPSQRVRSVVAGSRNSLAICHDGK</sequence>
<keyword evidence="2" id="KW-0675">Receptor</keyword>
<dbReference type="PROSITE" id="PS50012">
    <property type="entry name" value="RCC1_3"/>
    <property type="match status" value="1"/>
</dbReference>
<dbReference type="InterPro" id="IPR009091">
    <property type="entry name" value="RCC1/BLIP-II"/>
</dbReference>
<organism evidence="2 3">
    <name type="scientific">Trifolium pratense</name>
    <name type="common">Red clover</name>
    <dbReference type="NCBI Taxonomy" id="57577"/>
    <lineage>
        <taxon>Eukaryota</taxon>
        <taxon>Viridiplantae</taxon>
        <taxon>Streptophyta</taxon>
        <taxon>Embryophyta</taxon>
        <taxon>Tracheophyta</taxon>
        <taxon>Spermatophyta</taxon>
        <taxon>Magnoliopsida</taxon>
        <taxon>eudicotyledons</taxon>
        <taxon>Gunneridae</taxon>
        <taxon>Pentapetalae</taxon>
        <taxon>rosids</taxon>
        <taxon>fabids</taxon>
        <taxon>Fabales</taxon>
        <taxon>Fabaceae</taxon>
        <taxon>Papilionoideae</taxon>
        <taxon>50 kb inversion clade</taxon>
        <taxon>NPAAA clade</taxon>
        <taxon>Hologalegina</taxon>
        <taxon>IRL clade</taxon>
        <taxon>Trifolieae</taxon>
        <taxon>Trifolium</taxon>
    </lineage>
</organism>
<name>A0A2K3MIY5_TRIPR</name>
<dbReference type="STRING" id="57577.A0A2K3MIY5"/>
<evidence type="ECO:0000313" key="2">
    <source>
        <dbReference type="EMBL" id="PNX90760.1"/>
    </source>
</evidence>
<accession>A0A2K3MIY5</accession>
<dbReference type="Gene3D" id="2.130.10.30">
    <property type="entry name" value="Regulator of chromosome condensation 1/beta-lactamase-inhibitor protein II"/>
    <property type="match status" value="1"/>
</dbReference>
<dbReference type="InterPro" id="IPR000408">
    <property type="entry name" value="Reg_chr_condens"/>
</dbReference>
<dbReference type="EMBL" id="ASHM01063904">
    <property type="protein sequence ID" value="PNX90760.1"/>
    <property type="molecule type" value="Genomic_DNA"/>
</dbReference>
<comment type="caution">
    <text evidence="2">The sequence shown here is derived from an EMBL/GenBank/DDBJ whole genome shotgun (WGS) entry which is preliminary data.</text>
</comment>